<name>A0A1T4YLL8_9MICO</name>
<evidence type="ECO:0000313" key="1">
    <source>
        <dbReference type="EMBL" id="SKB02165.1"/>
    </source>
</evidence>
<dbReference type="EMBL" id="FUYG01000011">
    <property type="protein sequence ID" value="SKB02165.1"/>
    <property type="molecule type" value="Genomic_DNA"/>
</dbReference>
<protein>
    <submittedName>
        <fullName evidence="1">Uncharacterized protein</fullName>
    </submittedName>
</protein>
<dbReference type="RefSeq" id="WP_078715400.1">
    <property type="nucleotide sequence ID" value="NZ_FUYG01000011.1"/>
</dbReference>
<sequence>MLTTALLGLSLVTTVVGPTNPASARADAASIAPTPATASPAPAFDAGFIISDELFYDGGALDADEVQAFLDEQVPACAPGIVCLADYTQQTVTRAGDDVCGAYKGRESETGAEIIAKVGLACGISQKALLVLLQKEQSLVRNPAPTSGDFSFATGYACPDTAACDVEYSGFYNQVYWAAWQLKRYANPPGTSEFFTSRPIGQPSPIAYNPDASCGSADVTLKNIATAALYYYTPYQPNPAAIAGDADAPCGAFGNLNFWKFYSEWFGDPTRGSITQGALEDVSIVRGRVVAKGWSVDPSSLRAANSVRITVTDAAGRISTTTLQAGATTRGALTVNSLSGLDHGFSGGTAVGMQGLVRVCAAALPLDGTSSSVEPLGCATVFALTP</sequence>
<gene>
    <name evidence="1" type="ORF">SAMN06295879_3462</name>
</gene>
<dbReference type="Proteomes" id="UP000189735">
    <property type="component" value="Unassembled WGS sequence"/>
</dbReference>
<reference evidence="2" key="1">
    <citation type="submission" date="2017-02" db="EMBL/GenBank/DDBJ databases">
        <authorList>
            <person name="Varghese N."/>
            <person name="Submissions S."/>
        </authorList>
    </citation>
    <scope>NUCLEOTIDE SEQUENCE [LARGE SCALE GENOMIC DNA]</scope>
    <source>
        <strain evidence="2">VKM Ac-2052</strain>
    </source>
</reference>
<organism evidence="1 2">
    <name type="scientific">Agreia bicolorata</name>
    <dbReference type="NCBI Taxonomy" id="110935"/>
    <lineage>
        <taxon>Bacteria</taxon>
        <taxon>Bacillati</taxon>
        <taxon>Actinomycetota</taxon>
        <taxon>Actinomycetes</taxon>
        <taxon>Micrococcales</taxon>
        <taxon>Microbacteriaceae</taxon>
        <taxon>Agreia</taxon>
    </lineage>
</organism>
<proteinExistence type="predicted"/>
<evidence type="ECO:0000313" key="2">
    <source>
        <dbReference type="Proteomes" id="UP000189735"/>
    </source>
</evidence>
<dbReference type="AlphaFoldDB" id="A0A1T4YLL8"/>
<accession>A0A1T4YLL8</accession>